<reference evidence="4 5" key="2">
    <citation type="submission" date="2021-10" db="EMBL/GenBank/DDBJ databases">
        <authorList>
            <person name="Piombo E."/>
        </authorList>
    </citation>
    <scope>NUCLEOTIDE SEQUENCE [LARGE SCALE GENOMIC DNA]</scope>
</reference>
<gene>
    <name evidence="4" type="ORF">CBYS24578_00001815</name>
</gene>
<dbReference type="GO" id="GO:0016887">
    <property type="term" value="F:ATP hydrolysis activity"/>
    <property type="evidence" value="ECO:0007669"/>
    <property type="project" value="InterPro"/>
</dbReference>
<dbReference type="Gene3D" id="3.30.1370.100">
    <property type="entry name" value="MutL, C-terminal domain, regulatory subdomain"/>
    <property type="match status" value="1"/>
</dbReference>
<evidence type="ECO:0000256" key="1">
    <source>
        <dbReference type="ARBA" id="ARBA00006082"/>
    </source>
</evidence>
<name>A0A9N9UZN0_9HYPO</name>
<feature type="region of interest" description="Disordered" evidence="2">
    <location>
        <begin position="396"/>
        <end position="534"/>
    </location>
</feature>
<feature type="domain" description="MutL C-terminal dimerisation" evidence="3">
    <location>
        <begin position="609"/>
        <end position="812"/>
    </location>
</feature>
<dbReference type="InterPro" id="IPR014790">
    <property type="entry name" value="MutL_C"/>
</dbReference>
<dbReference type="Gene3D" id="3.30.565.10">
    <property type="entry name" value="Histidine kinase-like ATPase, C-terminal domain"/>
    <property type="match status" value="1"/>
</dbReference>
<feature type="region of interest" description="Disordered" evidence="2">
    <location>
        <begin position="57"/>
        <end position="80"/>
    </location>
</feature>
<evidence type="ECO:0000256" key="2">
    <source>
        <dbReference type="SAM" id="MobiDB-lite"/>
    </source>
</evidence>
<feature type="compositionally biased region" description="Polar residues" evidence="2">
    <location>
        <begin position="459"/>
        <end position="471"/>
    </location>
</feature>
<proteinExistence type="inferred from homology"/>
<dbReference type="InterPro" id="IPR036890">
    <property type="entry name" value="HATPase_C_sf"/>
</dbReference>
<dbReference type="InterPro" id="IPR037198">
    <property type="entry name" value="MutL_C_sf"/>
</dbReference>
<dbReference type="Gene3D" id="3.30.1540.20">
    <property type="entry name" value="MutL, C-terminal domain, dimerisation subdomain"/>
    <property type="match status" value="1"/>
</dbReference>
<reference evidence="5" key="1">
    <citation type="submission" date="2019-06" db="EMBL/GenBank/DDBJ databases">
        <authorList>
            <person name="Broberg M."/>
        </authorList>
    </citation>
    <scope>NUCLEOTIDE SEQUENCE [LARGE SCALE GENOMIC DNA]</scope>
</reference>
<dbReference type="EMBL" id="CABFNO020001560">
    <property type="protein sequence ID" value="CAH0002049.1"/>
    <property type="molecule type" value="Genomic_DNA"/>
</dbReference>
<dbReference type="InterPro" id="IPR042120">
    <property type="entry name" value="MutL_C_dimsub"/>
</dbReference>
<dbReference type="SMART" id="SM00853">
    <property type="entry name" value="MutL_C"/>
    <property type="match status" value="1"/>
</dbReference>
<evidence type="ECO:0000313" key="5">
    <source>
        <dbReference type="Proteomes" id="UP000754883"/>
    </source>
</evidence>
<dbReference type="InterPro" id="IPR042121">
    <property type="entry name" value="MutL_C_regsub"/>
</dbReference>
<comment type="similarity">
    <text evidence="1">Belongs to the DNA mismatch repair MutL/HexB family.</text>
</comment>
<dbReference type="SUPFAM" id="SSF55874">
    <property type="entry name" value="ATPase domain of HSP90 chaperone/DNA topoisomerase II/histidine kinase"/>
    <property type="match status" value="1"/>
</dbReference>
<dbReference type="InterPro" id="IPR038973">
    <property type="entry name" value="MutL/Mlh/Pms-like"/>
</dbReference>
<dbReference type="OrthoDB" id="429932at2759"/>
<sequence>MSIRQLPDHVVGKITSSIVITSLNGVVVGLLKNSLDAGATKVNVTVDFTRGNCTVEDNGSGIPPSEFEPSGGLAKPHHTSRFPPDEHVYGKHGDFLASLATVSLLLVSSCHRHHVSHNSLMIHNSKPITRHTPAPPEHRIQTFDHGTRILVRDLFGSMPVRVKHRAILFSERQNLDKHWSQLVHDIVGILISYPVGISLSLKDLTVQKELRLRSADASDISIRASRIISQAFLPDSRDGGWIPISGSAGSMTLHGCISTRPAATRRCQFISLGIEPVDNTEDANILYEEVNKVFKNSDFGVAMTENLDPRDPASALAQSNSRKGIDRWPMFFFQLRSGSSGELPDVDALFENKYRDLKSILDLVKAVSYGFLKKHNYRPRKVKMAGKDSANSISKVSGASKLSIRGRKQSTTGGSVRSASKGGAPSIGRSSPFDGWHRMKVGHAVKGGGKEHQADTPGPTISSNNQVTPLISSGGRLLRKPFAEPNTAPGSGDDMESNYFKDVPADGRSINSSLPSKLKPPRNTSSDNSKDESSQWLKGVLESWENPVFESAPTSIPRAYNDSLIQVGEGGVLSKHFSRAGRADEVMLESSSISLAGRVSKLALQEAEVISQVDGKFILVKLPLENASGESRKLDSPALVVLDQHAVDERCQLESLMADFFVPSSGTCDVLEARTEMLDTPLLFEISKEEGQMLAQNVAYFSAWGVNIDMEPNAGARTVDDGQVREGPSFMAVTSLPPSIIARCRSEPRLIIDLLRKESWDRVERGQSALPTFSRSSTGSHPISNFHGCPRGILELLHSRSCRSAIMFNDVLSQGECTALVGRLSRCAFPFQCAHGRPSMAPLIDLGIGSKVGGWCNDKRMMDMSTWTEYQEN</sequence>
<dbReference type="GO" id="GO:0005524">
    <property type="term" value="F:ATP binding"/>
    <property type="evidence" value="ECO:0007669"/>
    <property type="project" value="InterPro"/>
</dbReference>
<dbReference type="Pfam" id="PF13589">
    <property type="entry name" value="HATPase_c_3"/>
    <property type="match status" value="1"/>
</dbReference>
<dbReference type="GO" id="GO:0140664">
    <property type="term" value="F:ATP-dependent DNA damage sensor activity"/>
    <property type="evidence" value="ECO:0007669"/>
    <property type="project" value="InterPro"/>
</dbReference>
<comment type="caution">
    <text evidence="4">The sequence shown here is derived from an EMBL/GenBank/DDBJ whole genome shotgun (WGS) entry which is preliminary data.</text>
</comment>
<evidence type="ECO:0000313" key="4">
    <source>
        <dbReference type="EMBL" id="CAH0002049.1"/>
    </source>
</evidence>
<keyword evidence="5" id="KW-1185">Reference proteome</keyword>
<dbReference type="SUPFAM" id="SSF118116">
    <property type="entry name" value="DNA mismatch repair protein MutL"/>
    <property type="match status" value="2"/>
</dbReference>
<feature type="compositionally biased region" description="Polar residues" evidence="2">
    <location>
        <begin position="409"/>
        <end position="418"/>
    </location>
</feature>
<evidence type="ECO:0000259" key="3">
    <source>
        <dbReference type="SMART" id="SM00853"/>
    </source>
</evidence>
<dbReference type="GO" id="GO:0006298">
    <property type="term" value="P:mismatch repair"/>
    <property type="evidence" value="ECO:0007669"/>
    <property type="project" value="InterPro"/>
</dbReference>
<accession>A0A9N9UZN0</accession>
<dbReference type="PANTHER" id="PTHR10073">
    <property type="entry name" value="DNA MISMATCH REPAIR PROTEIN MLH, PMS, MUTL"/>
    <property type="match status" value="1"/>
</dbReference>
<dbReference type="GO" id="GO:0032300">
    <property type="term" value="C:mismatch repair complex"/>
    <property type="evidence" value="ECO:0007669"/>
    <property type="project" value="InterPro"/>
</dbReference>
<dbReference type="PANTHER" id="PTHR10073:SF47">
    <property type="entry name" value="DNA MISMATCH REPAIR PROTEIN MLH3"/>
    <property type="match status" value="1"/>
</dbReference>
<protein>
    <recommendedName>
        <fullName evidence="3">MutL C-terminal dimerisation domain-containing protein</fullName>
    </recommendedName>
</protein>
<dbReference type="AlphaFoldDB" id="A0A9N9UZN0"/>
<organism evidence="4 5">
    <name type="scientific">Clonostachys byssicola</name>
    <dbReference type="NCBI Taxonomy" id="160290"/>
    <lineage>
        <taxon>Eukaryota</taxon>
        <taxon>Fungi</taxon>
        <taxon>Dikarya</taxon>
        <taxon>Ascomycota</taxon>
        <taxon>Pezizomycotina</taxon>
        <taxon>Sordariomycetes</taxon>
        <taxon>Hypocreomycetidae</taxon>
        <taxon>Hypocreales</taxon>
        <taxon>Bionectriaceae</taxon>
        <taxon>Clonostachys</taxon>
    </lineage>
</organism>
<dbReference type="Proteomes" id="UP000754883">
    <property type="component" value="Unassembled WGS sequence"/>
</dbReference>